<reference evidence="1" key="1">
    <citation type="journal article" date="2021" name="Environ. Microbiol.">
        <title>Gene family expansions and transcriptome signatures uncover fungal adaptations to wood decay.</title>
        <authorList>
            <person name="Hage H."/>
            <person name="Miyauchi S."/>
            <person name="Viragh M."/>
            <person name="Drula E."/>
            <person name="Min B."/>
            <person name="Chaduli D."/>
            <person name="Navarro D."/>
            <person name="Favel A."/>
            <person name="Norest M."/>
            <person name="Lesage-Meessen L."/>
            <person name="Balint B."/>
            <person name="Merenyi Z."/>
            <person name="de Eugenio L."/>
            <person name="Morin E."/>
            <person name="Martinez A.T."/>
            <person name="Baldrian P."/>
            <person name="Stursova M."/>
            <person name="Martinez M.J."/>
            <person name="Novotny C."/>
            <person name="Magnuson J.K."/>
            <person name="Spatafora J.W."/>
            <person name="Maurice S."/>
            <person name="Pangilinan J."/>
            <person name="Andreopoulos W."/>
            <person name="LaButti K."/>
            <person name="Hundley H."/>
            <person name="Na H."/>
            <person name="Kuo A."/>
            <person name="Barry K."/>
            <person name="Lipzen A."/>
            <person name="Henrissat B."/>
            <person name="Riley R."/>
            <person name="Ahrendt S."/>
            <person name="Nagy L.G."/>
            <person name="Grigoriev I.V."/>
            <person name="Martin F."/>
            <person name="Rosso M.N."/>
        </authorList>
    </citation>
    <scope>NUCLEOTIDE SEQUENCE</scope>
    <source>
        <strain evidence="1">CBS 384.51</strain>
    </source>
</reference>
<organism evidence="1 2">
    <name type="scientific">Irpex rosettiformis</name>
    <dbReference type="NCBI Taxonomy" id="378272"/>
    <lineage>
        <taxon>Eukaryota</taxon>
        <taxon>Fungi</taxon>
        <taxon>Dikarya</taxon>
        <taxon>Basidiomycota</taxon>
        <taxon>Agaricomycotina</taxon>
        <taxon>Agaricomycetes</taxon>
        <taxon>Polyporales</taxon>
        <taxon>Irpicaceae</taxon>
        <taxon>Irpex</taxon>
    </lineage>
</organism>
<evidence type="ECO:0000313" key="1">
    <source>
        <dbReference type="EMBL" id="KAI0091047.1"/>
    </source>
</evidence>
<sequence>MAVPSTSQGIASRPILIHSGPITISIPVPPNGDEWIVAEVLRDQFVSERKTQDVIDTTAELENETEAAVELFALFLRFVAEKLDSEPQSSAARTALLLNALKHFTSTYLSEQDLHNVAAAFDTDVRKTVLSSYYSALATLEEKGISVPRAPASALLEAAVDSETSIYALFGGQGTNEVYFDELQTLYDVYKPYVAPFISAITQNVFLPLSAAYASTNYYSYGLDVLSWLTGATERPPVAYLASIPISYPLIALTQLVQYLIVYRVANLTPEGLRKRLSGATGHSQGLGSAIAIAASTTHESFLENTEKVLTWSFFSSLRGQEAFPLLALEPSIIKDSIDGGEGTPSPMLSVAGLTLKDLESHIKKTNEHLPENSQLQVSLNNGPKAFVVTGPARALWGLVTSLRKVKAPSGLDQSKVPFSQRKPVFTVRFLVVNVPYHSKYLEGITEKVYQDMGGEELWTQADLSIPVYNTEDGSDMSKSEGSLTKLLCELIFTKAIHWTKACNFPETATHAIDFGPGGLSGCGPMTARNLDGRGVRVIVIGNKSKGVAELFDSREIKKEEWWSKKYVPGLVKTSDGTLHIDTPFSRLLGKPPIMVAGMTPSTVKAGFVSAVLNAGYHVELAGGGHYNAAAVRAKVAEIQSLVPPGVGITLNALYINPRQFGFQFPLWQEMRREGLPVEGFCVAAGIPSTEKAAEIIEALQSSGIKHVSFKPGSVEGIRQVVNIAAANPDFPIILQWTGGRAGGHHSCEDFHQPVLSTYSSIRQQKNIFLIAGSGFGGADDIYPYLTGDWSVEQFGVQPMPFDGFLFASRVMVAKEAHTSSSVKDLIVAAKGVSDAQWEGTYAKETGGILTVRSELGEPIHKIATRAVKLWKEFDDTVFKLPKEKRGPWLAERRSEVISKLNKDFSKPWFGAKKDGSVVEDIAEMTYEEVVLRLVRLMYVAHQDRWVDLSLRNLTGDWLRRVEERFAGVNGGEKASILQSYSSLDKPHAFVEEFFKAYPLATEQLLATEDKAYFLAISQRPGQKPVPFIPVLDASFEVWFKKDSLWAAEDIDAVFDQDPQRVCILQGPVAVKHSVVKDEPIKDLLGNITSLLAKKLLDRLYGGDESKVPTIDYLGAQPAALSESAFAQLGVGRSVSDKQITYNVGSSVPDSSLWLEALAGPRLDWLRAFLITPIIVQGSAYIDNPLRRLFAPRKGQRAIIDLENGLPVAISLYGSARSHGSHKPDFKAVEAKYDAAARTINLTVFEDRRDVSVPLYLQFEFKPSMPFAPIHEVAADRNKRIKEFYWRLWFGDNEVLPEIDVRETFTGPEVTINAKDIDTFCTVIGNQSESFKTARTAEVQAPMDFAIVTGWQAIMKAIFPASIDGDLLKLVHLSNGFRIVKGATPLKAGDVCQAEARIVSVTNTDAGKAVKVKGFVKRDGVPVIEVTSSFLYRGRFNDFENTFEVLEEPDYVVELADDASVGVLKSKEWFEWDDETKPLQAGVALVFRVKSEVTWRNKTCYKSVSVSGDVFVRDQIKRLVKVGAVDFLHDDSRGNPVVEYLRRNGTAQGLTVPLPNDGYTMPTPPGLTVFTSPATNEPYSKVSGDFNPIHINPYFSDFAALPDTITHGMWSSAATRRFIETVVAQGRPDRVVAYDVAFVGMVLPGDELKVNVKHTGMRDGNIVVKVQTVNQRGEKVIEGTAEVAQPTTVYVFTGQGSQEPGMGMELYNNSGAARSVWDAADAHLTAVYGFSILEIVKDNPKDKTIHFGGIKGQAIRQRYMDMTYDTMDKDGNVKTLPLFGDINIRTQRYTFSHPSGLLFATQFAQIALVVTERAAFEDMRSKGFVQKDSAFAGHSLGEYSALASIADVLPISALVDVVFYRGITMQRAVERDSQNRSNYAMCAVNPSRISKTFNDAALREVVDDIASRTGSLLEIVNYNVEGQQYVAAGELVALQTMTNVLNYLKLQKIDIVKLTETFTVEQVKEMLGEIIDNSFQKAQELQKSEGYIKLERGFATIPLPGIDVPFHSRYLWAGVMPFRAYLSKKINAAHLDPDTLVGKYVPNLIAKPFQTTKEYAQIIYDQTLSPRLDKVLRKWEQDQWDSPDNRQKLAYIILVELLAYQFASPVRWIETQDILFTRYNFERFIEVGPSPTLTGMATRTLKAKYETQDDSITHTRLIYCHAKHAKEVYYQFEDEPEAATESEPDAASATPAAAPAAAAAPAPVAVAPPAGAVASIDDAPLKAVDILAVIVAQKLKKKVEEIPLSKSVKDLVGGKSTLQNEILGDLQLEFSSAPEKGEELPLEELGSALGVGFSGSLGKYSTGLVSRLVGGKMPGGFNVSAIKSYLSKSWGLGPQRADGVLLLAATMEPAKRLGSEAEAKTWLDGVVAAYAQRSGISLSSGAAGGGGGAAAGGAVINSEEFLKFQAEQEQFASQQIEVYMRYLKRDSREGEIKFDAEKANSAALQAKLDSITKEHGDTYIDGIQPAFDALKARHFDSSWNWVRQDALLMFYDIIFGRLTTVDREITARCIQIMNRADPELVTYMQYYIDQCDAERGETYRLAKQFGQQLIDNCREVVSQPPLYKDVTFPTAPKTEVTAKGDIIYSEVIRENVRKLEAYVEEMASGDTITAPTNIQKIQDDVLKLWNVVKSQPEISEEQKNRIKALYEGVVRSLRKRPESRSRHATPRQRRSSSQFLRPQISGIASLSEDKVPLLHLKRKVGTNWEYSSNLTGVYLDILHEIATSGTTFKDKNALLTGVGKGSIGVEILKGLLSGGAHVVITTSRYSRSTVEYYQDIFQRFGSKGSALTVVPFNQGSKQDVEALVDYIYATLGLDLDYILPFAAVPENGREIDGLDDKSELAHRIMLVNLLRLLGAVKVKKASRQFVTRPTQVILPLSPNHGLFGNDGLYSESKISLETLFNRWNSESWGEYLCLAGAVIGWTRGTGLMDATNTVAHELEGYGVRTFSAKEMAFNILGLMHPLLFSITQVEPIWADLNGGMDRLPDLADVTTKIRLGLKAKSDLRRAIARDNASDFLSINGGAAERVLQTVNVTPRANFKFEYPHLEPVDELADLEKLRGLIDLEKVVVVTGFAEVGPWGSSRTRWEMEARGQFTIEGCIEMAWMMGYIKHFDGRLKDGSLYVGWVDTKTDEPVDDKDVRSRYEKDILSHAGVRLIEPELFRGYDPNKKVFNQEVELLHDLEPFEASETDAQHYKHEHREKCDVWAAEGGQWFVKFKKGARVFIPKALKFSRTVGGQIPTGWSAGRYGIPADIVSQTDRTTLWALVCAAEALNNSGVTDAYELYQHIHPSEIGTSIGSGMGGMESLQKMFKDRRDEKEVQNDILQETFINTTAGWINLLLLSSSGPIKIPVGACATALQSIEIACDTLLSGKAKVMLAGGFDDLSEEGSYEFANMKATSNAETEFAMGREPTEMSRPATTTRSGFMEAQGTGVHVLMSAKTALELGAPIRGIVAYTSTSTDKAGRSVPAPGRGALSIAREVPSKHPLPILDIEYRARQLSFRRSQISQWLDNERELLRGEVQYRKEQGQEVEEEYFASRVADIEKEAARQEKDAQAVYGMLTGTDDRIAPLRRALAVWGLTVDDIGVLSIHGTSTGANEKNETDIWNNIFTNLKRSPGNAVPIMAQKGLCGHSKGGSAAWQLAGLLQSVHSGVVPGNRNADNVDALFKKHTYLMFPSKTIYTDGIRAGLMSSFGFGQVGGVCLILNPRYLLGALEPSVYEAYKVKNRRRYQLTYKAMSEMMINNSLVKVKEAPPYSKELEGDVLLNSRARASFDAKTGSYAFTSKLSKTPVFDTANASAVSEIFAQNATSGVGVDQELISAVPSWNPIFVDRNFTEAEVAYCQSQPSPPASFAARWAGKEAVFKALGVSSKGAAAPMKEIEILPSSEGVPTVTLHGEAKSAADAKGIKKVLISLSHSETTAIAFAQATSS</sequence>
<comment type="caution">
    <text evidence="1">The sequence shown here is derived from an EMBL/GenBank/DDBJ whole genome shotgun (WGS) entry which is preliminary data.</text>
</comment>
<keyword evidence="2" id="KW-1185">Reference proteome</keyword>
<dbReference type="EMBL" id="MU274906">
    <property type="protein sequence ID" value="KAI0091047.1"/>
    <property type="molecule type" value="Genomic_DNA"/>
</dbReference>
<accession>A0ACB8U9R9</accession>
<evidence type="ECO:0000313" key="2">
    <source>
        <dbReference type="Proteomes" id="UP001055072"/>
    </source>
</evidence>
<name>A0ACB8U9R9_9APHY</name>
<protein>
    <submittedName>
        <fullName evidence="1">Fatty acid synthase</fullName>
    </submittedName>
</protein>
<gene>
    <name evidence="1" type="ORF">BDY19DRAFT_1055229</name>
</gene>
<dbReference type="Proteomes" id="UP001055072">
    <property type="component" value="Unassembled WGS sequence"/>
</dbReference>
<proteinExistence type="predicted"/>